<gene>
    <name evidence="1" type="ORF">NS263_07950</name>
</gene>
<proteinExistence type="predicted"/>
<sequence>MPSSSSERGAAEMARVRVNDRELRKLLQDIARQFQEADRSFRETHTGLPVHVVRADVADAMPKGITLSAEDLDKYAAAVAGDEPFELHLRG</sequence>
<protein>
    <submittedName>
        <fullName evidence="1">Uncharacterized protein</fullName>
    </submittedName>
</protein>
<name>A0ABR5S6K3_9MICO</name>
<comment type="caution">
    <text evidence="1">The sequence shown here is derived from an EMBL/GenBank/DDBJ whole genome shotgun (WGS) entry which is preliminary data.</text>
</comment>
<organism evidence="1 2">
    <name type="scientific">Curtobacterium oceanosedimentum</name>
    <dbReference type="NCBI Taxonomy" id="465820"/>
    <lineage>
        <taxon>Bacteria</taxon>
        <taxon>Bacillati</taxon>
        <taxon>Actinomycetota</taxon>
        <taxon>Actinomycetes</taxon>
        <taxon>Micrococcales</taxon>
        <taxon>Microbacteriaceae</taxon>
        <taxon>Curtobacterium</taxon>
    </lineage>
</organism>
<accession>A0ABR5S6K3</accession>
<evidence type="ECO:0000313" key="2">
    <source>
        <dbReference type="Proteomes" id="UP000078335"/>
    </source>
</evidence>
<reference evidence="1 2" key="1">
    <citation type="journal article" date="2016" name="Front. Microbiol.">
        <title>Genomic Resource of Rice Seed Associated Bacteria.</title>
        <authorList>
            <person name="Midha S."/>
            <person name="Bansal K."/>
            <person name="Sharma S."/>
            <person name="Kumar N."/>
            <person name="Patil P.P."/>
            <person name="Chaudhry V."/>
            <person name="Patil P.B."/>
        </authorList>
    </citation>
    <scope>NUCLEOTIDE SEQUENCE [LARGE SCALE GENOMIC DNA]</scope>
    <source>
        <strain evidence="1 2">NS263</strain>
    </source>
</reference>
<dbReference type="EMBL" id="LDRB01000032">
    <property type="protein sequence ID" value="KTR40387.1"/>
    <property type="molecule type" value="Genomic_DNA"/>
</dbReference>
<keyword evidence="2" id="KW-1185">Reference proteome</keyword>
<dbReference type="Proteomes" id="UP000078335">
    <property type="component" value="Unassembled WGS sequence"/>
</dbReference>
<evidence type="ECO:0000313" key="1">
    <source>
        <dbReference type="EMBL" id="KTR40387.1"/>
    </source>
</evidence>